<evidence type="ECO:0008006" key="4">
    <source>
        <dbReference type="Google" id="ProtNLM"/>
    </source>
</evidence>
<protein>
    <recommendedName>
        <fullName evidence="4">RxLR effector protein</fullName>
    </recommendedName>
</protein>
<organism evidence="2 3">
    <name type="scientific">Phytophthora cactorum</name>
    <dbReference type="NCBI Taxonomy" id="29920"/>
    <lineage>
        <taxon>Eukaryota</taxon>
        <taxon>Sar</taxon>
        <taxon>Stramenopiles</taxon>
        <taxon>Oomycota</taxon>
        <taxon>Peronosporomycetes</taxon>
        <taxon>Peronosporales</taxon>
        <taxon>Peronosporaceae</taxon>
        <taxon>Phytophthora</taxon>
    </lineage>
</organism>
<keyword evidence="1" id="KW-0732">Signal</keyword>
<sequence>MYFCVFVASLVVILTACCTSFASAENVVLVNNGSNDGRRLRSEAANPDIVSKNTKRNAASFVTELQKKVQASKNAATFITRLRQKVELEKTVPLAAKVYADEAALKALFLTFSGGLNKVRVSHKNVANMRRNG</sequence>
<dbReference type="EMBL" id="JAENGZ010002084">
    <property type="protein sequence ID" value="KAG6944944.1"/>
    <property type="molecule type" value="Genomic_DNA"/>
</dbReference>
<dbReference type="Proteomes" id="UP000688947">
    <property type="component" value="Unassembled WGS sequence"/>
</dbReference>
<name>A0A8T1TMQ4_9STRA</name>
<evidence type="ECO:0000313" key="2">
    <source>
        <dbReference type="EMBL" id="KAG6944944.1"/>
    </source>
</evidence>
<proteinExistence type="predicted"/>
<dbReference type="OrthoDB" id="10310773at2759"/>
<feature type="signal peptide" evidence="1">
    <location>
        <begin position="1"/>
        <end position="24"/>
    </location>
</feature>
<dbReference type="VEuPathDB" id="FungiDB:PC110_g2492"/>
<feature type="chain" id="PRO_5035738664" description="RxLR effector protein" evidence="1">
    <location>
        <begin position="25"/>
        <end position="133"/>
    </location>
</feature>
<dbReference type="AlphaFoldDB" id="A0A8T1TMQ4"/>
<evidence type="ECO:0000256" key="1">
    <source>
        <dbReference type="SAM" id="SignalP"/>
    </source>
</evidence>
<reference evidence="2" key="1">
    <citation type="submission" date="2021-01" db="EMBL/GenBank/DDBJ databases">
        <title>Phytophthora aleatoria, a newly-described species from Pinus radiata is distinct from Phytophthora cactorum isolates based on comparative genomics.</title>
        <authorList>
            <person name="Mcdougal R."/>
            <person name="Panda P."/>
            <person name="Williams N."/>
            <person name="Studholme D.J."/>
        </authorList>
    </citation>
    <scope>NUCLEOTIDE SEQUENCE</scope>
    <source>
        <strain evidence="2">NZFS 3830</strain>
    </source>
</reference>
<gene>
    <name evidence="2" type="ORF">JG687_00017565</name>
</gene>
<accession>A0A8T1TMQ4</accession>
<evidence type="ECO:0000313" key="3">
    <source>
        <dbReference type="Proteomes" id="UP000688947"/>
    </source>
</evidence>
<comment type="caution">
    <text evidence="2">The sequence shown here is derived from an EMBL/GenBank/DDBJ whole genome shotgun (WGS) entry which is preliminary data.</text>
</comment>